<dbReference type="EMBL" id="JAACNO010001608">
    <property type="protein sequence ID" value="KAF4138881.1"/>
    <property type="molecule type" value="Genomic_DNA"/>
</dbReference>
<comment type="caution">
    <text evidence="2">The sequence shown here is derived from an EMBL/GenBank/DDBJ whole genome shotgun (WGS) entry which is preliminary data.</text>
</comment>
<keyword evidence="4" id="KW-1185">Reference proteome</keyword>
<evidence type="ECO:0000256" key="1">
    <source>
        <dbReference type="SAM" id="MobiDB-lite"/>
    </source>
</evidence>
<dbReference type="Proteomes" id="UP000704712">
    <property type="component" value="Unassembled WGS sequence"/>
</dbReference>
<reference evidence="2" key="1">
    <citation type="submission" date="2020-04" db="EMBL/GenBank/DDBJ databases">
        <title>Hybrid Assembly of Korean Phytophthora infestans isolates.</title>
        <authorList>
            <person name="Prokchorchik M."/>
            <person name="Lee Y."/>
            <person name="Seo J."/>
            <person name="Cho J.-H."/>
            <person name="Park Y.-E."/>
            <person name="Jang D.-C."/>
            <person name="Im J.-S."/>
            <person name="Choi J.-G."/>
            <person name="Park H.-J."/>
            <person name="Lee G.-B."/>
            <person name="Lee Y.-G."/>
            <person name="Hong S.-Y."/>
            <person name="Cho K."/>
            <person name="Sohn K.H."/>
        </authorList>
    </citation>
    <scope>NUCLEOTIDE SEQUENCE</scope>
    <source>
        <strain evidence="2">KR_1_A1</strain>
        <strain evidence="3">KR_2_A2</strain>
    </source>
</reference>
<evidence type="ECO:0000313" key="4">
    <source>
        <dbReference type="Proteomes" id="UP000602510"/>
    </source>
</evidence>
<name>A0A833WLT9_PHYIN</name>
<protein>
    <submittedName>
        <fullName evidence="2">Uncharacterized protein</fullName>
    </submittedName>
</protein>
<proteinExistence type="predicted"/>
<gene>
    <name evidence="2" type="ORF">GN244_ATG02684</name>
    <name evidence="3" type="ORF">GN958_ATG11838</name>
</gene>
<sequence>MLELIRRPKPPVLCVKTVATRAVLTTVARYAKTAAYRVPGKTPSLAATDHRCQSSHRHHT</sequence>
<dbReference type="EMBL" id="WSZM01000057">
    <property type="protein sequence ID" value="KAF4044977.1"/>
    <property type="molecule type" value="Genomic_DNA"/>
</dbReference>
<feature type="region of interest" description="Disordered" evidence="1">
    <location>
        <begin position="40"/>
        <end position="60"/>
    </location>
</feature>
<organism evidence="2 4">
    <name type="scientific">Phytophthora infestans</name>
    <name type="common">Potato late blight agent</name>
    <name type="synonym">Botrytis infestans</name>
    <dbReference type="NCBI Taxonomy" id="4787"/>
    <lineage>
        <taxon>Eukaryota</taxon>
        <taxon>Sar</taxon>
        <taxon>Stramenopiles</taxon>
        <taxon>Oomycota</taxon>
        <taxon>Peronosporomycetes</taxon>
        <taxon>Peronosporales</taxon>
        <taxon>Peronosporaceae</taxon>
        <taxon>Phytophthora</taxon>
    </lineage>
</organism>
<dbReference type="AlphaFoldDB" id="A0A833WLT9"/>
<dbReference type="Proteomes" id="UP000602510">
    <property type="component" value="Unassembled WGS sequence"/>
</dbReference>
<evidence type="ECO:0000313" key="3">
    <source>
        <dbReference type="EMBL" id="KAF4138881.1"/>
    </source>
</evidence>
<evidence type="ECO:0000313" key="2">
    <source>
        <dbReference type="EMBL" id="KAF4044977.1"/>
    </source>
</evidence>
<accession>A0A833WLT9</accession>